<dbReference type="Pfam" id="PF07500">
    <property type="entry name" value="TFIIS_M"/>
    <property type="match status" value="1"/>
</dbReference>
<dbReference type="CDD" id="cd00176">
    <property type="entry name" value="SPEC"/>
    <property type="match status" value="5"/>
</dbReference>
<dbReference type="GO" id="GO:0005882">
    <property type="term" value="C:intermediate filament"/>
    <property type="evidence" value="ECO:0007669"/>
    <property type="project" value="TreeGrafter"/>
</dbReference>
<dbReference type="SUPFAM" id="SSF46942">
    <property type="entry name" value="Elongation factor TFIIS domain 2"/>
    <property type="match status" value="1"/>
</dbReference>
<dbReference type="InterPro" id="IPR036857">
    <property type="entry name" value="Thyroglobulin_1_sf"/>
</dbReference>
<dbReference type="InterPro" id="IPR000175">
    <property type="entry name" value="Na/ntran_symport"/>
</dbReference>
<dbReference type="Proteomes" id="UP001291623">
    <property type="component" value="Unassembled WGS sequence"/>
</dbReference>
<dbReference type="InterPro" id="IPR036575">
    <property type="entry name" value="TFIIS_cen_dom_sf"/>
</dbReference>
<feature type="domain" description="Calponin-homology (CH)" evidence="9">
    <location>
        <begin position="247"/>
        <end position="352"/>
    </location>
</feature>
<dbReference type="InterPro" id="IPR017923">
    <property type="entry name" value="TFIIS_N"/>
</dbReference>
<feature type="domain" description="TFIIS N-terminal" evidence="12">
    <location>
        <begin position="2511"/>
        <end position="2588"/>
    </location>
</feature>
<dbReference type="GO" id="GO:0005634">
    <property type="term" value="C:nucleus"/>
    <property type="evidence" value="ECO:0007669"/>
    <property type="project" value="UniProtKB-SubCell"/>
</dbReference>
<dbReference type="SMART" id="SM00150">
    <property type="entry name" value="SPEC"/>
    <property type="match status" value="15"/>
</dbReference>
<evidence type="ECO:0000259" key="13">
    <source>
        <dbReference type="PROSITE" id="PS51321"/>
    </source>
</evidence>
<dbReference type="PANTHER" id="PTHR23169:SF23">
    <property type="entry name" value="SHORT STOP, ISOFORM H"/>
    <property type="match status" value="1"/>
</dbReference>
<dbReference type="GO" id="GO:0016020">
    <property type="term" value="C:membrane"/>
    <property type="evidence" value="ECO:0007669"/>
    <property type="project" value="InterPro"/>
</dbReference>
<feature type="coiled-coil region" evidence="7">
    <location>
        <begin position="462"/>
        <end position="513"/>
    </location>
</feature>
<name>A0AAE1UQZ4_9SOLA</name>
<proteinExistence type="predicted"/>
<feature type="compositionally biased region" description="Basic and acidic residues" evidence="8">
    <location>
        <begin position="2588"/>
        <end position="2599"/>
    </location>
</feature>
<keyword evidence="5 6" id="KW-0539">Nucleus</keyword>
<dbReference type="SUPFAM" id="SSF47576">
    <property type="entry name" value="Calponin-homology domain, CH-domain"/>
    <property type="match status" value="1"/>
</dbReference>
<feature type="coiled-coil region" evidence="7">
    <location>
        <begin position="1795"/>
        <end position="1832"/>
    </location>
</feature>
<dbReference type="InterPro" id="IPR003618">
    <property type="entry name" value="TFIIS_cen_dom"/>
</dbReference>
<dbReference type="InterPro" id="IPR003617">
    <property type="entry name" value="TFIIS/CRSP70_N_sub"/>
</dbReference>
<evidence type="ECO:0000256" key="1">
    <source>
        <dbReference type="ARBA" id="ARBA00004123"/>
    </source>
</evidence>
<evidence type="ECO:0000256" key="8">
    <source>
        <dbReference type="SAM" id="MobiDB-lite"/>
    </source>
</evidence>
<dbReference type="SMART" id="SM00509">
    <property type="entry name" value="TFS2N"/>
    <property type="match status" value="1"/>
</dbReference>
<keyword evidence="2" id="KW-0597">Phosphoprotein</keyword>
<comment type="subcellular location">
    <subcellularLocation>
        <location evidence="1 6">Nucleus</location>
    </subcellularLocation>
</comment>
<dbReference type="Pfam" id="PF00086">
    <property type="entry name" value="Thyroglobulin_1"/>
    <property type="match status" value="1"/>
</dbReference>
<dbReference type="EMBL" id="JAVYJV010000101">
    <property type="protein sequence ID" value="KAK4336716.1"/>
    <property type="molecule type" value="Genomic_DNA"/>
</dbReference>
<evidence type="ECO:0000256" key="4">
    <source>
        <dbReference type="ARBA" id="ARBA00023157"/>
    </source>
</evidence>
<dbReference type="InterPro" id="IPR043197">
    <property type="entry name" value="Plakin"/>
</dbReference>
<dbReference type="Pfam" id="PF00435">
    <property type="entry name" value="Spectrin"/>
    <property type="match status" value="6"/>
</dbReference>
<evidence type="ECO:0000313" key="14">
    <source>
        <dbReference type="EMBL" id="KAK4336716.1"/>
    </source>
</evidence>
<dbReference type="InterPro" id="IPR018159">
    <property type="entry name" value="Spectrin/alpha-actinin"/>
</dbReference>
<dbReference type="Gene3D" id="1.10.418.10">
    <property type="entry name" value="Calponin-like domain"/>
    <property type="match status" value="1"/>
</dbReference>
<dbReference type="PROSITE" id="PS50222">
    <property type="entry name" value="EF_HAND_2"/>
    <property type="match status" value="1"/>
</dbReference>
<dbReference type="SMART" id="SM00510">
    <property type="entry name" value="TFS2M"/>
    <property type="match status" value="1"/>
</dbReference>
<dbReference type="SMART" id="SM00033">
    <property type="entry name" value="CH"/>
    <property type="match status" value="1"/>
</dbReference>
<dbReference type="CDD" id="cd00183">
    <property type="entry name" value="TFIIS_I"/>
    <property type="match status" value="1"/>
</dbReference>
<keyword evidence="4" id="KW-1015">Disulfide bond</keyword>
<dbReference type="SUPFAM" id="SSF47676">
    <property type="entry name" value="Conserved domain common to transcription factors TFIIS, elongin A, CRSP70"/>
    <property type="match status" value="1"/>
</dbReference>
<dbReference type="PROSITE" id="PS51319">
    <property type="entry name" value="TFIIS_N"/>
    <property type="match status" value="1"/>
</dbReference>
<feature type="coiled-coil region" evidence="7">
    <location>
        <begin position="1532"/>
        <end position="1566"/>
    </location>
</feature>
<feature type="region of interest" description="Disordered" evidence="8">
    <location>
        <begin position="93"/>
        <end position="121"/>
    </location>
</feature>
<feature type="domain" description="TFIIS central" evidence="13">
    <location>
        <begin position="2660"/>
        <end position="2781"/>
    </location>
</feature>
<feature type="coiled-coil region" evidence="7">
    <location>
        <begin position="1029"/>
        <end position="1056"/>
    </location>
</feature>
<dbReference type="CDD" id="cd00191">
    <property type="entry name" value="TY"/>
    <property type="match status" value="1"/>
</dbReference>
<dbReference type="Gene3D" id="4.10.800.10">
    <property type="entry name" value="Thyroglobulin type-1"/>
    <property type="match status" value="1"/>
</dbReference>
<dbReference type="GO" id="GO:0005198">
    <property type="term" value="F:structural molecule activity"/>
    <property type="evidence" value="ECO:0007669"/>
    <property type="project" value="TreeGrafter"/>
</dbReference>
<dbReference type="GO" id="GO:0030056">
    <property type="term" value="C:hemidesmosome"/>
    <property type="evidence" value="ECO:0007669"/>
    <property type="project" value="TreeGrafter"/>
</dbReference>
<dbReference type="Pfam" id="PF00209">
    <property type="entry name" value="SNF"/>
    <property type="match status" value="1"/>
</dbReference>
<dbReference type="Gene3D" id="1.10.238.10">
    <property type="entry name" value="EF-hand"/>
    <property type="match status" value="1"/>
</dbReference>
<dbReference type="SUPFAM" id="SSF57610">
    <property type="entry name" value="Thyroglobulin type-1 domain"/>
    <property type="match status" value="1"/>
</dbReference>
<feature type="region of interest" description="Disordered" evidence="8">
    <location>
        <begin position="2588"/>
        <end position="2654"/>
    </location>
</feature>
<dbReference type="GO" id="GO:0006351">
    <property type="term" value="P:DNA-templated transcription"/>
    <property type="evidence" value="ECO:0007669"/>
    <property type="project" value="InterPro"/>
</dbReference>
<dbReference type="SUPFAM" id="SSF47473">
    <property type="entry name" value="EF-hand"/>
    <property type="match status" value="1"/>
</dbReference>
<dbReference type="FunFam" id="1.20.58.60:FF:000001">
    <property type="entry name" value="Microtubule-actin cross-linking factor 1"/>
    <property type="match status" value="2"/>
</dbReference>
<feature type="domain" description="Thyroglobulin type-1" evidence="11">
    <location>
        <begin position="2797"/>
        <end position="2866"/>
    </location>
</feature>
<dbReference type="Gene3D" id="2.30.30.40">
    <property type="entry name" value="SH3 Domains"/>
    <property type="match status" value="1"/>
</dbReference>
<accession>A0AAE1UQZ4</accession>
<dbReference type="InterPro" id="IPR001715">
    <property type="entry name" value="CH_dom"/>
</dbReference>
<dbReference type="GO" id="GO:0005509">
    <property type="term" value="F:calcium ion binding"/>
    <property type="evidence" value="ECO:0007669"/>
    <property type="project" value="InterPro"/>
</dbReference>
<keyword evidence="15" id="KW-1185">Reference proteome</keyword>
<organism evidence="14 15">
    <name type="scientific">Anisodus tanguticus</name>
    <dbReference type="NCBI Taxonomy" id="243964"/>
    <lineage>
        <taxon>Eukaryota</taxon>
        <taxon>Viridiplantae</taxon>
        <taxon>Streptophyta</taxon>
        <taxon>Embryophyta</taxon>
        <taxon>Tracheophyta</taxon>
        <taxon>Spermatophyta</taxon>
        <taxon>Magnoliopsida</taxon>
        <taxon>eudicotyledons</taxon>
        <taxon>Gunneridae</taxon>
        <taxon>Pentapetalae</taxon>
        <taxon>asterids</taxon>
        <taxon>lamiids</taxon>
        <taxon>Solanales</taxon>
        <taxon>Solanaceae</taxon>
        <taxon>Solanoideae</taxon>
        <taxon>Hyoscyameae</taxon>
        <taxon>Anisodus</taxon>
    </lineage>
</organism>
<evidence type="ECO:0000256" key="5">
    <source>
        <dbReference type="ARBA" id="ARBA00023242"/>
    </source>
</evidence>
<evidence type="ECO:0000313" key="15">
    <source>
        <dbReference type="Proteomes" id="UP001291623"/>
    </source>
</evidence>
<protein>
    <submittedName>
        <fullName evidence="14">Uncharacterized protein</fullName>
    </submittedName>
</protein>
<sequence length="2915" mass="341921">MDLKDENRISDTGFEETKNFGLVSLTCFIEQCQFLGIGGLGVWKICPVFKEKNIEDVAASGPGLAFLAYPSATLHMPISPLWAFFRLFNKSPARKRSKSRTKEQNYQDQQQQMMQQRQQERHHRISLEDIRNSPLPSHYLKQQQHQMVHEKNHRRFHKEMVEANNNQQGFPNYNEKNMVLTGEDIQKNSSSKTLKGRNQLATASQESKEIFRTAHSRDGLNTVHTQRIVRKTTTLTQEERANLEDDELLRERLVRWAQRSTDGYPNCNVKDLSTSWRDGFVFNAILHRNRPDLLDYRLCQERTTYENLSNVFDLYDRECGIRRILEPEQVDNYKQDERAMFHYIYSIYQRFPNPPERNPLLDDEKFMKIEEYKDRASRLLIWIRENIVKLQKRNWPNTIDKMKILQSENDRFRAEEIPIKFKEKQSLMHLYREINRYASELNVYIDHELTYDNIDIMWNRLLNVHQEREQEIIEEISRLERLERFAEKVSKEIRNVDNKLDDIERLIDEEEKKVRKLHPLETKFNIEMIENELRAVGERITKLFEDVDYLNKENYHSWQALHHKVEQLLERWNYLNTQFQERVVKVLEERRKEALRRPLTEEELIATKEEFRFLDECIRWVRARIEKLDAFEFANELSLVENQFDEHKMENKTILNYHSNVDKCNKRKSQFKGEELAIYLNMLERLNKLYDQLCNTSDKLMNDLDNLLDFLQKAVEKLTWISEKEEIEALRDWSDSNYNLSQADYEIKELVLELKNKEISLNQIINRGESLVRHKHPAKTVIQNCIQHLQFKWSWLQNFAKCSGIHLKHRSEANSFLKDIELLNEEFDGIQDKLNTKYSQTSFTIEKGEELLKEMEKLKSEINDYGKHVNELIIKSKEIVPMHLRRPPLNKPIKVKALFLIKQDNLTIHSDEISTLKDNTTRTKWQITAGTGKNTELPGICFTIPPPDQQAIDLAASLKRKYEDLINLWTIKNHKLRCNLIMATINIVKDWNYDTYINMDPVQRNAVIKALEDDVEKVVKEGPPNDPDSKRLQEEMKALKKKFAEFDERYRKEQNDQANLEKIKKFVEASDKLLQELLAKEQMLKERCKNSIPRTIDHLQKLASEHKDFEYSVKKLETNVDQQRRMYNELPKKNSQATEKIEELNSIWLRLNKLINLYSDRLKDLNPALNNYEECVKRLKVFENKLNLGDDKMDSKKIIAQLRELINEIQYSKNTFDQLLQNFNKVKLSVIKTRSSEHLNEDLSKLEEDCQEILEKLKTLKEQIKALQTKLETFSSIYERIDSELTSLCKDDIFAKPISSDKEQVEYQKNEFQQFLRSKVEPCGLKLEEIMNQGEELIVFISSLPDFTKMNLANKDTRRKLNFLNEKWDSLQNLIRKRLDQLNNAMDLASRFETDYLNLLHELKTINQKIQNLEPPALEPNAINDQKKELEDIKNDLLSTKPKLEDIQHLGLQLQKVCAEREKPEIRKNLGELNDLYDKNMNMIIKREKLLDSALNKANQFHQLLQEILDFLDIAENKLATFDEIPSDIELIKKQIKDLKEFKRDVENYLVEIEKLNKLGKELLENSPLSQQKTIKEPLDDVNRRWNALIDGINQKEKSLEEALFKLGQFKNALKDFEDWLNNAEINLNKFVGQFVDLNIIDLEVAKHKSLLNEIEKHQNSFDSLVKSASMLNKNNSEFENLSSVQNQIESIQERWKILNRNAKHKQEELDELQKEIFHYHHELLKMISWITDLESEISVKHPVGGLPETAKEQLSKFLILFEELQEGKIKTDKLLFDLNIRMSNSKEELVTVFKNNIKTLVAKLDRTLSKAENLKLELEQALKNALEFDNLLNEFLDYLQEAEDYLRNAEPVSKLKNKLEIQIEEHEKFCNKLDSKNSDYIKLDQLGTQLKFSCQKQDVVFIKNQMISVQNRWEKIKNNSLERKRQLSQSMEEVLEFLKAYENLMNWITDAEKQLDEDQISSSNDIEKIRKQLLKHKELQRAITAKQLDYERVMKLGKNLLVKAPKDEQPVIQDMLDDLKNKWSSLINRSANKQRKLEEALLFSGQFKDAVKSLADWLDDALKKIDLNNLYGDLDTVNKLIDQHQPFLDEINIKDKNLKAIKKTANELLKTTSFEDSRHVKSQLDKLEADWDELNRLCEKKSLILDDALIQAEKMHKMVHGLLEWLSDAEMKLRFQGPIPEDEQSIHRMIKDHEKFIKEMAKQEVIKNSTINFAEEILTKAHPEAVSVINHWITIIQARWDEVASWSKQWAEKLNDLLSSYENVLELIDQLMSWLSSTENSLSNSESNSLSDDIDLVEHLIIQHQLMIDEMTSKQGDFERIVRIFSNQSISSKRATTTSKYTKRWKSSIPNLTSELKIVTSDIKNTKVRELVEKWKVVWQSCMNRLKRLQEKLEILNDAEKTKNFNFDEWRTRFSGWVKSQHGKLLDFYKKIDYTGSGKVSYDEFIEGFLNSKFPTCRAEMEKVSPVFDRNFDTYIDQREFLDTLRSDSKPKSDDDLILDEVQRQVSNCNCLNKYKAYHFGEGKYRSSSQALDLLNALKKIPVDLDVLQKTRIGMTVNTLRKSVNDEAVVLLSKTLIKSWKKLLDDQKSSTKNNKEDSNDSTNGNSPKSNAVKSENGSSKPPSNNVYKTTNLPITNQNKFSNDKPKQLSFPSLNTSDSVRLKCREMLLNALSVELPDDTDLRDEILEDPENLAAKIEDCIFKEFKDTNMKYKNRIRSRVSNLKDIKNPDLRLNVLRGQIPVSKIATMSSEEMASNQMKELRQKFTKEAINDAQMSVSGGTTTDLIKCPKFACTSALTDCEHHRERELRTGENLPGHLIPECDSEGNYKPLQCHGDDDEDKRACQCWAKDGKILTAPSFSLRSCECALKRESMLGQPDAPIANNDENANALIIDAHEPVLMNANKPPKKTNKENR</sequence>
<dbReference type="Gene3D" id="1.20.58.60">
    <property type="match status" value="15"/>
</dbReference>
<keyword evidence="7" id="KW-0175">Coiled coil</keyword>
<dbReference type="InterPro" id="IPR002048">
    <property type="entry name" value="EF_hand_dom"/>
</dbReference>
<dbReference type="Pfam" id="PF17902">
    <property type="entry name" value="SH3_10"/>
    <property type="match status" value="1"/>
</dbReference>
<dbReference type="PROSITE" id="PS50021">
    <property type="entry name" value="CH"/>
    <property type="match status" value="1"/>
</dbReference>
<feature type="coiled-coil region" evidence="7">
    <location>
        <begin position="848"/>
        <end position="875"/>
    </location>
</feature>
<dbReference type="PANTHER" id="PTHR23169">
    <property type="entry name" value="ENVOPLAKIN"/>
    <property type="match status" value="1"/>
</dbReference>
<dbReference type="Pfam" id="PF00307">
    <property type="entry name" value="CH"/>
    <property type="match status" value="1"/>
</dbReference>
<evidence type="ECO:0000256" key="3">
    <source>
        <dbReference type="ARBA" id="ARBA00022737"/>
    </source>
</evidence>
<dbReference type="Gene3D" id="1.10.472.30">
    <property type="entry name" value="Transcription elongation factor S-II, central domain"/>
    <property type="match status" value="1"/>
</dbReference>
<dbReference type="InterPro" id="IPR002017">
    <property type="entry name" value="Spectrin_repeat"/>
</dbReference>
<dbReference type="Gene3D" id="1.20.930.10">
    <property type="entry name" value="Conserved domain common to transcription factors TFIIS, elongin A, CRSP70"/>
    <property type="match status" value="1"/>
</dbReference>
<dbReference type="Pfam" id="PF21019">
    <property type="entry name" value="Spectrin_3"/>
    <property type="match status" value="1"/>
</dbReference>
<feature type="domain" description="EF-hand" evidence="10">
    <location>
        <begin position="2421"/>
        <end position="2456"/>
    </location>
</feature>
<dbReference type="PROSITE" id="PS51321">
    <property type="entry name" value="TFIIS_CENTRAL"/>
    <property type="match status" value="1"/>
</dbReference>
<dbReference type="InterPro" id="IPR041615">
    <property type="entry name" value="Desmoplakin_SH3"/>
</dbReference>
<evidence type="ECO:0000259" key="9">
    <source>
        <dbReference type="PROSITE" id="PS50021"/>
    </source>
</evidence>
<evidence type="ECO:0000259" key="12">
    <source>
        <dbReference type="PROSITE" id="PS51319"/>
    </source>
</evidence>
<feature type="coiled-coil region" evidence="7">
    <location>
        <begin position="1202"/>
        <end position="1277"/>
    </location>
</feature>
<dbReference type="PROSITE" id="PS51162">
    <property type="entry name" value="THYROGLOBULIN_1_2"/>
    <property type="match status" value="1"/>
</dbReference>
<feature type="compositionally biased region" description="Polar residues" evidence="8">
    <location>
        <begin position="2601"/>
        <end position="2641"/>
    </location>
</feature>
<dbReference type="InterPro" id="IPR036872">
    <property type="entry name" value="CH_dom_sf"/>
</dbReference>
<feature type="coiled-coil region" evidence="7">
    <location>
        <begin position="1675"/>
        <end position="1723"/>
    </location>
</feature>
<dbReference type="InterPro" id="IPR035441">
    <property type="entry name" value="TFIIS/LEDGF_dom_sf"/>
</dbReference>
<dbReference type="GO" id="GO:0005737">
    <property type="term" value="C:cytoplasm"/>
    <property type="evidence" value="ECO:0007669"/>
    <property type="project" value="TreeGrafter"/>
</dbReference>
<comment type="caution">
    <text evidence="14">The sequence shown here is derived from an EMBL/GenBank/DDBJ whole genome shotgun (WGS) entry which is preliminary data.</text>
</comment>
<dbReference type="SUPFAM" id="SSF46966">
    <property type="entry name" value="Spectrin repeat"/>
    <property type="match status" value="14"/>
</dbReference>
<dbReference type="Pfam" id="PF08711">
    <property type="entry name" value="Med26"/>
    <property type="match status" value="1"/>
</dbReference>
<evidence type="ECO:0000259" key="11">
    <source>
        <dbReference type="PROSITE" id="PS51162"/>
    </source>
</evidence>
<dbReference type="InterPro" id="IPR011992">
    <property type="entry name" value="EF-hand-dom_pair"/>
</dbReference>
<dbReference type="GO" id="GO:0045104">
    <property type="term" value="P:intermediate filament cytoskeleton organization"/>
    <property type="evidence" value="ECO:0007669"/>
    <property type="project" value="InterPro"/>
</dbReference>
<gene>
    <name evidence="14" type="ORF">RND71_043560</name>
</gene>
<dbReference type="InterPro" id="IPR000716">
    <property type="entry name" value="Thyroglobulin_1"/>
</dbReference>
<evidence type="ECO:0000256" key="6">
    <source>
        <dbReference type="PROSITE-ProRule" id="PRU00649"/>
    </source>
</evidence>
<keyword evidence="3" id="KW-0677">Repeat</keyword>
<feature type="compositionally biased region" description="Low complexity" evidence="8">
    <location>
        <begin position="106"/>
        <end position="117"/>
    </location>
</feature>
<dbReference type="GO" id="GO:0042060">
    <property type="term" value="P:wound healing"/>
    <property type="evidence" value="ECO:0007669"/>
    <property type="project" value="TreeGrafter"/>
</dbReference>
<evidence type="ECO:0000256" key="7">
    <source>
        <dbReference type="SAM" id="Coils"/>
    </source>
</evidence>
<evidence type="ECO:0000256" key="2">
    <source>
        <dbReference type="ARBA" id="ARBA00022553"/>
    </source>
</evidence>
<reference evidence="14" key="1">
    <citation type="submission" date="2023-12" db="EMBL/GenBank/DDBJ databases">
        <title>Genome assembly of Anisodus tanguticus.</title>
        <authorList>
            <person name="Wang Y.-J."/>
        </authorList>
    </citation>
    <scope>NUCLEOTIDE SEQUENCE</scope>
    <source>
        <strain evidence="14">KB-2021</strain>
        <tissue evidence="14">Leaf</tissue>
    </source>
</reference>
<evidence type="ECO:0000259" key="10">
    <source>
        <dbReference type="PROSITE" id="PS50222"/>
    </source>
</evidence>
<dbReference type="GO" id="GO:0031122">
    <property type="term" value="P:cytoplasmic microtubule organization"/>
    <property type="evidence" value="ECO:0007669"/>
    <property type="project" value="TreeGrafter"/>
</dbReference>